<evidence type="ECO:0000256" key="3">
    <source>
        <dbReference type="ARBA" id="ARBA00023043"/>
    </source>
</evidence>
<dbReference type="InterPro" id="IPR047148">
    <property type="entry name" value="PLPL9"/>
</dbReference>
<evidence type="ECO:0000256" key="2">
    <source>
        <dbReference type="ARBA" id="ARBA00022801"/>
    </source>
</evidence>
<evidence type="ECO:0000313" key="8">
    <source>
        <dbReference type="Proteomes" id="UP000050761"/>
    </source>
</evidence>
<evidence type="ECO:0000313" key="9">
    <source>
        <dbReference type="WBParaSite" id="HPBE_0001860601-mRNA-1"/>
    </source>
</evidence>
<dbReference type="Gene3D" id="3.40.1090.10">
    <property type="entry name" value="Cytosolic phospholipase A2 catalytic domain"/>
    <property type="match status" value="1"/>
</dbReference>
<evidence type="ECO:0000256" key="5">
    <source>
        <dbReference type="PROSITE-ProRule" id="PRU01161"/>
    </source>
</evidence>
<dbReference type="OrthoDB" id="5853147at2759"/>
<evidence type="ECO:0000256" key="1">
    <source>
        <dbReference type="ARBA" id="ARBA00022737"/>
    </source>
</evidence>
<dbReference type="GO" id="GO:0047499">
    <property type="term" value="F:calcium-independent phospholipase A2 activity"/>
    <property type="evidence" value="ECO:0007669"/>
    <property type="project" value="InterPro"/>
</dbReference>
<gene>
    <name evidence="7" type="ORF">HPBE_LOCUS18605</name>
</gene>
<evidence type="ECO:0000259" key="6">
    <source>
        <dbReference type="PROSITE" id="PS51635"/>
    </source>
</evidence>
<accession>A0A3P8EY51</accession>
<keyword evidence="3" id="KW-0040">ANK repeat</keyword>
<evidence type="ECO:0000313" key="7">
    <source>
        <dbReference type="EMBL" id="VDP12226.1"/>
    </source>
</evidence>
<accession>A0A183G9I3</accession>
<keyword evidence="4" id="KW-0443">Lipid metabolism</keyword>
<dbReference type="PROSITE" id="PS51635">
    <property type="entry name" value="PNPLA"/>
    <property type="match status" value="1"/>
</dbReference>
<dbReference type="InterPro" id="IPR002641">
    <property type="entry name" value="PNPLA_dom"/>
</dbReference>
<organism evidence="8 9">
    <name type="scientific">Heligmosomoides polygyrus</name>
    <name type="common">Parasitic roundworm</name>
    <dbReference type="NCBI Taxonomy" id="6339"/>
    <lineage>
        <taxon>Eukaryota</taxon>
        <taxon>Metazoa</taxon>
        <taxon>Ecdysozoa</taxon>
        <taxon>Nematoda</taxon>
        <taxon>Chromadorea</taxon>
        <taxon>Rhabditida</taxon>
        <taxon>Rhabditina</taxon>
        <taxon>Rhabditomorpha</taxon>
        <taxon>Strongyloidea</taxon>
        <taxon>Heligmosomidae</taxon>
        <taxon>Heligmosomoides</taxon>
    </lineage>
</organism>
<reference evidence="9" key="2">
    <citation type="submission" date="2019-09" db="UniProtKB">
        <authorList>
            <consortium name="WormBaseParasite"/>
        </authorList>
    </citation>
    <scope>IDENTIFICATION</scope>
</reference>
<keyword evidence="8" id="KW-1185">Reference proteome</keyword>
<dbReference type="EMBL" id="UZAH01030798">
    <property type="protein sequence ID" value="VDP12226.1"/>
    <property type="molecule type" value="Genomic_DNA"/>
</dbReference>
<dbReference type="GO" id="GO:2000304">
    <property type="term" value="P:positive regulation of ceramide biosynthetic process"/>
    <property type="evidence" value="ECO:0007669"/>
    <property type="project" value="TreeGrafter"/>
</dbReference>
<dbReference type="WBParaSite" id="HPBE_0001860601-mRNA-1">
    <property type="protein sequence ID" value="HPBE_0001860601-mRNA-1"/>
    <property type="gene ID" value="HPBE_0001860601"/>
</dbReference>
<dbReference type="InterPro" id="IPR016035">
    <property type="entry name" value="Acyl_Trfase/lysoPLipase"/>
</dbReference>
<dbReference type="GO" id="GO:0005739">
    <property type="term" value="C:mitochondrion"/>
    <property type="evidence" value="ECO:0007669"/>
    <property type="project" value="TreeGrafter"/>
</dbReference>
<dbReference type="GO" id="GO:0006629">
    <property type="term" value="P:lipid metabolic process"/>
    <property type="evidence" value="ECO:0007669"/>
    <property type="project" value="UniProtKB-KW"/>
</dbReference>
<protein>
    <submittedName>
        <fullName evidence="9">PNPLA domain-containing protein</fullName>
    </submittedName>
</protein>
<dbReference type="Proteomes" id="UP000050761">
    <property type="component" value="Unassembled WGS sequence"/>
</dbReference>
<dbReference type="SUPFAM" id="SSF52151">
    <property type="entry name" value="FabD/lysophospholipase-like"/>
    <property type="match status" value="1"/>
</dbReference>
<dbReference type="PANTHER" id="PTHR24139:SF34">
    <property type="entry name" value="85_88 KDA CALCIUM-INDEPENDENT PHOSPHOLIPASE A2"/>
    <property type="match status" value="1"/>
</dbReference>
<feature type="domain" description="PNPLA" evidence="6">
    <location>
        <begin position="1"/>
        <end position="77"/>
    </location>
</feature>
<dbReference type="PANTHER" id="PTHR24139">
    <property type="entry name" value="CALCIUM-INDEPENDENT PHOSPHOLIPASE A2"/>
    <property type="match status" value="1"/>
</dbReference>
<keyword evidence="1" id="KW-0677">Repeat</keyword>
<dbReference type="GO" id="GO:0052816">
    <property type="term" value="F:long-chain fatty acyl-CoA hydrolase activity"/>
    <property type="evidence" value="ECO:0007669"/>
    <property type="project" value="TreeGrafter"/>
</dbReference>
<evidence type="ECO:0000256" key="4">
    <source>
        <dbReference type="ARBA" id="ARBA00023098"/>
    </source>
</evidence>
<feature type="short sequence motif" description="DGA/G" evidence="5">
    <location>
        <begin position="64"/>
        <end position="66"/>
    </location>
</feature>
<dbReference type="AlphaFoldDB" id="A0A183G9I3"/>
<proteinExistence type="predicted"/>
<name>A0A183G9I3_HELPZ</name>
<comment type="caution">
    <text evidence="5">Lacks conserved residue(s) required for the propagation of feature annotation.</text>
</comment>
<reference evidence="7 8" key="1">
    <citation type="submission" date="2018-11" db="EMBL/GenBank/DDBJ databases">
        <authorList>
            <consortium name="Pathogen Informatics"/>
        </authorList>
    </citation>
    <scope>NUCLEOTIDE SEQUENCE [LARGE SCALE GENOMIC DNA]</scope>
</reference>
<keyword evidence="2" id="KW-0378">Hydrolase</keyword>
<sequence>MVTVADTRRSPANLVLFRSFAPQIPEVLREQLEYLDPEKILIWKAARCTSAAPFYFDSYNGLSDGGLVANNPTQALIADFLQTTRLEKNHCIAKQVGPDPRMACVVSIGTGSSPAENTNGIDLNFSSFISSKRNPLQIARGFMTVVNNAKNMLQILVRECTSSSGQPVRYSREWCHSLNVPFFRFSPMLQKVVQLDNTDADIIIQMLWETEVSFIVSLIARIPDEFIKLPTKTHYFQCYIQGEAKYELQQLARFLSMKPTTVHEQLSIEEGAEAKELSAVAREDTA</sequence>